<keyword evidence="4" id="KW-1185">Reference proteome</keyword>
<protein>
    <submittedName>
        <fullName evidence="3">ABC transporter substrate-binding protein</fullName>
    </submittedName>
</protein>
<dbReference type="InterPro" id="IPR050902">
    <property type="entry name" value="ABC_Transporter_SBP"/>
</dbReference>
<dbReference type="Proteomes" id="UP000510822">
    <property type="component" value="Chromosome"/>
</dbReference>
<dbReference type="PROSITE" id="PS50983">
    <property type="entry name" value="FE_B12_PBP"/>
    <property type="match status" value="1"/>
</dbReference>
<dbReference type="PANTHER" id="PTHR30535:SF34">
    <property type="entry name" value="MOLYBDATE-BINDING PROTEIN MOLA"/>
    <property type="match status" value="1"/>
</dbReference>
<dbReference type="Gene3D" id="3.40.50.1980">
    <property type="entry name" value="Nitrogenase molybdenum iron protein domain"/>
    <property type="match status" value="2"/>
</dbReference>
<evidence type="ECO:0000313" key="3">
    <source>
        <dbReference type="EMBL" id="QLI83151.1"/>
    </source>
</evidence>
<reference evidence="3 4" key="1">
    <citation type="journal article" date="2016" name="Int. J. Syst. Evol. Microbiol.">
        <title>Chitinibacter fontanus sp. nov., isolated from a spring.</title>
        <authorList>
            <person name="Sheu S.Y."/>
            <person name="Li Y.S."/>
            <person name="Young C.C."/>
            <person name="Chen W.M."/>
        </authorList>
    </citation>
    <scope>NUCLEOTIDE SEQUENCE [LARGE SCALE GENOMIC DNA]</scope>
    <source>
        <strain evidence="3 4">STM-7</strain>
    </source>
</reference>
<dbReference type="SUPFAM" id="SSF53807">
    <property type="entry name" value="Helical backbone' metal receptor"/>
    <property type="match status" value="1"/>
</dbReference>
<feature type="chain" id="PRO_5028844400" evidence="1">
    <location>
        <begin position="29"/>
        <end position="378"/>
    </location>
</feature>
<feature type="signal peptide" evidence="1">
    <location>
        <begin position="1"/>
        <end position="28"/>
    </location>
</feature>
<keyword evidence="1" id="KW-0732">Signal</keyword>
<organism evidence="3 4">
    <name type="scientific">Chitinibacter fontanus</name>
    <dbReference type="NCBI Taxonomy" id="1737446"/>
    <lineage>
        <taxon>Bacteria</taxon>
        <taxon>Pseudomonadati</taxon>
        <taxon>Pseudomonadota</taxon>
        <taxon>Betaproteobacteria</taxon>
        <taxon>Neisseriales</taxon>
        <taxon>Chitinibacteraceae</taxon>
        <taxon>Chitinibacter</taxon>
    </lineage>
</organism>
<sequence>MSEWKISLFRPAVLVGCLLSSLSVSAWAASVTDLAGRTVEIPAKIERIIVGEGRMLPSLAIMDRELPAQRVVGMLGDFEQLDPGSYAQYRQVYPKLDQIERLGRSSQSFSVEEAIALQPQLAIFSLRGHGPDVKDTATLQRLSKAGVTVVYVDFTKDPLKNTEASIRVLGQVLGKQKAAEQYLEFYRSEMAKVSAGLAKVKRKTPMFLESRVGLGNSCCETLTHGMLGTFVSAAGGANIADPLVPGAYGTVSLEFLLQSQPEVYIGTGIGNPITARDRNSPRIALGAGIDRATAQASLRHALTRPGFAQLKAVQTGRAYAISHHFNYSAANVVAVQVLAKWLYPAEFAQLNPQATLQTFFQRFQPVPLAGTYWIEVGQ</sequence>
<dbReference type="Pfam" id="PF01497">
    <property type="entry name" value="Peripla_BP_2"/>
    <property type="match status" value="1"/>
</dbReference>
<evidence type="ECO:0000313" key="4">
    <source>
        <dbReference type="Proteomes" id="UP000510822"/>
    </source>
</evidence>
<dbReference type="EMBL" id="CP058952">
    <property type="protein sequence ID" value="QLI83151.1"/>
    <property type="molecule type" value="Genomic_DNA"/>
</dbReference>
<accession>A0A7D5VBU2</accession>
<dbReference type="AlphaFoldDB" id="A0A7D5VBU2"/>
<dbReference type="KEGG" id="cfon:HZU75_02140"/>
<dbReference type="PANTHER" id="PTHR30535">
    <property type="entry name" value="VITAMIN B12-BINDING PROTEIN"/>
    <property type="match status" value="1"/>
</dbReference>
<feature type="domain" description="Fe/B12 periplasmic-binding" evidence="2">
    <location>
        <begin position="47"/>
        <end position="350"/>
    </location>
</feature>
<dbReference type="InterPro" id="IPR002491">
    <property type="entry name" value="ABC_transptr_periplasmic_BD"/>
</dbReference>
<proteinExistence type="predicted"/>
<name>A0A7D5VBU2_9NEIS</name>
<evidence type="ECO:0000256" key="1">
    <source>
        <dbReference type="SAM" id="SignalP"/>
    </source>
</evidence>
<gene>
    <name evidence="3" type="ORF">HZU75_02140</name>
</gene>
<evidence type="ECO:0000259" key="2">
    <source>
        <dbReference type="PROSITE" id="PS50983"/>
    </source>
</evidence>